<evidence type="ECO:0000313" key="1">
    <source>
        <dbReference type="EMBL" id="MCV7377854.1"/>
    </source>
</evidence>
<proteinExistence type="predicted"/>
<evidence type="ECO:0000313" key="2">
    <source>
        <dbReference type="Proteomes" id="UP001141650"/>
    </source>
</evidence>
<dbReference type="EMBL" id="JACKVH010000008">
    <property type="protein sequence ID" value="MCV7377854.1"/>
    <property type="molecule type" value="Genomic_DNA"/>
</dbReference>
<organism evidence="1 2">
    <name type="scientific">Mycobacterium alsense</name>
    <dbReference type="NCBI Taxonomy" id="324058"/>
    <lineage>
        <taxon>Bacteria</taxon>
        <taxon>Bacillati</taxon>
        <taxon>Actinomycetota</taxon>
        <taxon>Actinomycetes</taxon>
        <taxon>Mycobacteriales</taxon>
        <taxon>Mycobacteriaceae</taxon>
        <taxon>Mycobacterium</taxon>
    </lineage>
</organism>
<name>A0AA41XM25_9MYCO</name>
<dbReference type="RefSeq" id="WP_082958167.1">
    <property type="nucleotide sequence ID" value="NZ_JACKVH010000008.1"/>
</dbReference>
<protein>
    <submittedName>
        <fullName evidence="1">Uncharacterized protein</fullName>
    </submittedName>
</protein>
<accession>A0AA41XM25</accession>
<dbReference type="AlphaFoldDB" id="A0AA41XM25"/>
<reference evidence="1" key="2">
    <citation type="journal article" date="2022" name="BMC Genomics">
        <title>Comparative genome analysis of mycobacteria focusing on tRNA and non-coding RNA.</title>
        <authorList>
            <person name="Behra P.R.K."/>
            <person name="Pettersson B.M.F."/>
            <person name="Ramesh M."/>
            <person name="Das S."/>
            <person name="Dasgupta S."/>
            <person name="Kirsebom L.A."/>
        </authorList>
    </citation>
    <scope>NUCLEOTIDE SEQUENCE</scope>
    <source>
        <strain evidence="1">CCUG 55640</strain>
    </source>
</reference>
<dbReference type="Proteomes" id="UP001141650">
    <property type="component" value="Unassembled WGS sequence"/>
</dbReference>
<gene>
    <name evidence="1" type="ORF">H7K38_04205</name>
</gene>
<reference evidence="1" key="1">
    <citation type="submission" date="2020-07" db="EMBL/GenBank/DDBJ databases">
        <authorList>
            <person name="Pettersson B.M.F."/>
            <person name="Behra P.R.K."/>
            <person name="Ramesh M."/>
            <person name="Das S."/>
            <person name="Dasgupta S."/>
            <person name="Kirsebom L.A."/>
        </authorList>
    </citation>
    <scope>NUCLEOTIDE SEQUENCE</scope>
    <source>
        <strain evidence="1">CCUG 55640</strain>
    </source>
</reference>
<sequence>MNLNLAPPAQATCVGEWDNIGGGLRAFDGPEWRIEHTTGHGRRADIVISVIGLQYADGHALREIIIDCPDTPIIRPADARRLAMALMAAADSAEA</sequence>
<comment type="caution">
    <text evidence="1">The sequence shown here is derived from an EMBL/GenBank/DDBJ whole genome shotgun (WGS) entry which is preliminary data.</text>
</comment>